<protein>
    <recommendedName>
        <fullName evidence="3">DDE superfamily endonuclease</fullName>
    </recommendedName>
</protein>
<dbReference type="InterPro" id="IPR036397">
    <property type="entry name" value="RNaseH_sf"/>
</dbReference>
<organism evidence="1 2">
    <name type="scientific">Paracoccus benzoatiresistens</name>
    <dbReference type="NCBI Taxonomy" id="2997341"/>
    <lineage>
        <taxon>Bacteria</taxon>
        <taxon>Pseudomonadati</taxon>
        <taxon>Pseudomonadota</taxon>
        <taxon>Alphaproteobacteria</taxon>
        <taxon>Rhodobacterales</taxon>
        <taxon>Paracoccaceae</taxon>
        <taxon>Paracoccus</taxon>
    </lineage>
</organism>
<gene>
    <name evidence="1" type="ORF">OU682_20640</name>
</gene>
<comment type="caution">
    <text evidence="1">The sequence shown here is derived from an EMBL/GenBank/DDBJ whole genome shotgun (WGS) entry which is preliminary data.</text>
</comment>
<name>A0ABT4JA97_9RHOB</name>
<evidence type="ECO:0008006" key="3">
    <source>
        <dbReference type="Google" id="ProtNLM"/>
    </source>
</evidence>
<reference evidence="1" key="1">
    <citation type="submission" date="2022-12" db="EMBL/GenBank/DDBJ databases">
        <title>Paracoccus sp. EF6 isolated from a lake water.</title>
        <authorList>
            <person name="Liu H."/>
        </authorList>
    </citation>
    <scope>NUCLEOTIDE SEQUENCE</scope>
    <source>
        <strain evidence="1">EF6</strain>
    </source>
</reference>
<evidence type="ECO:0000313" key="2">
    <source>
        <dbReference type="Proteomes" id="UP001149822"/>
    </source>
</evidence>
<proteinExistence type="predicted"/>
<accession>A0ABT4JA97</accession>
<dbReference type="Gene3D" id="3.30.420.10">
    <property type="entry name" value="Ribonuclease H-like superfamily/Ribonuclease H"/>
    <property type="match status" value="1"/>
</dbReference>
<dbReference type="Proteomes" id="UP001149822">
    <property type="component" value="Unassembled WGS sequence"/>
</dbReference>
<keyword evidence="2" id="KW-1185">Reference proteome</keyword>
<sequence length="194" mass="21027">MTLPPYAPELNPVENIWAYLRANRLAISVFDTYDDIVDRCCDAWNAFANDPERVRSIATGSDDVTAPLCGSLQTHPGTSDAVGGRSHHQSRLNHMEMAGAERLWAIVGLVVAASVLKHGLTVTPIMRLLDCKQGRDRDAPAMFPPACRVRGKGVIRPVLPASTTCGASRDRVTARCQDGNALHVLLELYAGRPA</sequence>
<evidence type="ECO:0000313" key="1">
    <source>
        <dbReference type="EMBL" id="MCZ0964004.1"/>
    </source>
</evidence>
<dbReference type="EMBL" id="JAPTYD010000061">
    <property type="protein sequence ID" value="MCZ0964004.1"/>
    <property type="molecule type" value="Genomic_DNA"/>
</dbReference>